<proteinExistence type="predicted"/>
<comment type="caution">
    <text evidence="1">The sequence shown here is derived from an EMBL/GenBank/DDBJ whole genome shotgun (WGS) entry which is preliminary data.</text>
</comment>
<gene>
    <name evidence="1" type="ORF">Ani05nite_56710</name>
</gene>
<accession>A0A919JMW6</accession>
<name>A0A919JMW6_9ACTN</name>
<dbReference type="EMBL" id="BOMQ01000065">
    <property type="protein sequence ID" value="GIE52137.1"/>
    <property type="molecule type" value="Genomic_DNA"/>
</dbReference>
<keyword evidence="2" id="KW-1185">Reference proteome</keyword>
<protein>
    <recommendedName>
        <fullName evidence="3">FXSXX-COOH protein</fullName>
    </recommendedName>
</protein>
<evidence type="ECO:0000313" key="2">
    <source>
        <dbReference type="Proteomes" id="UP000647172"/>
    </source>
</evidence>
<evidence type="ECO:0008006" key="3">
    <source>
        <dbReference type="Google" id="ProtNLM"/>
    </source>
</evidence>
<sequence length="51" mass="5148">MVDVSGLSLAELAAGGPPDPADESALARCLRRLADDLARPGEPIAGFNSAL</sequence>
<dbReference type="Proteomes" id="UP000647172">
    <property type="component" value="Unassembled WGS sequence"/>
</dbReference>
<dbReference type="NCBIfam" id="TIGR04268">
    <property type="entry name" value="FxSxx-COOH"/>
    <property type="match status" value="1"/>
</dbReference>
<dbReference type="InterPro" id="IPR026334">
    <property type="entry name" value="FxSxx-COOH"/>
</dbReference>
<organism evidence="1 2">
    <name type="scientific">Actinoplanes nipponensis</name>
    <dbReference type="NCBI Taxonomy" id="135950"/>
    <lineage>
        <taxon>Bacteria</taxon>
        <taxon>Bacillati</taxon>
        <taxon>Actinomycetota</taxon>
        <taxon>Actinomycetes</taxon>
        <taxon>Micromonosporales</taxon>
        <taxon>Micromonosporaceae</taxon>
        <taxon>Actinoplanes</taxon>
    </lineage>
</organism>
<evidence type="ECO:0000313" key="1">
    <source>
        <dbReference type="EMBL" id="GIE52137.1"/>
    </source>
</evidence>
<reference evidence="1" key="1">
    <citation type="submission" date="2021-01" db="EMBL/GenBank/DDBJ databases">
        <title>Whole genome shotgun sequence of Actinoplanes nipponensis NBRC 14063.</title>
        <authorList>
            <person name="Komaki H."/>
            <person name="Tamura T."/>
        </authorList>
    </citation>
    <scope>NUCLEOTIDE SEQUENCE</scope>
    <source>
        <strain evidence="1">NBRC 14063</strain>
    </source>
</reference>
<dbReference type="AlphaFoldDB" id="A0A919JMW6"/>